<proteinExistence type="predicted"/>
<organism evidence="1 2">
    <name type="scientific">Mytilus coruscus</name>
    <name type="common">Sea mussel</name>
    <dbReference type="NCBI Taxonomy" id="42192"/>
    <lineage>
        <taxon>Eukaryota</taxon>
        <taxon>Metazoa</taxon>
        <taxon>Spiralia</taxon>
        <taxon>Lophotrochozoa</taxon>
        <taxon>Mollusca</taxon>
        <taxon>Bivalvia</taxon>
        <taxon>Autobranchia</taxon>
        <taxon>Pteriomorphia</taxon>
        <taxon>Mytilida</taxon>
        <taxon>Mytiloidea</taxon>
        <taxon>Mytilidae</taxon>
        <taxon>Mytilinae</taxon>
        <taxon>Mytilus</taxon>
    </lineage>
</organism>
<dbReference type="Proteomes" id="UP000507470">
    <property type="component" value="Unassembled WGS sequence"/>
</dbReference>
<sequence>MRDGAKELLHLKANALQGPHGVPASKTIYSVCMLREMLLLLADAINRFNHNYIESLNVNSLLTLVNEQLHSMLRLRVETPSVLDCARFYESGNITSTDDIIIIHHVGVVLAFTIDDVFCFDKVVESVKDASETCTVLLYKERDQPLEFHCEPSPSSVPCAFISESLNISGQDIGAVYIMDDEKFNELNIHRHTEHVSVE</sequence>
<evidence type="ECO:0000313" key="2">
    <source>
        <dbReference type="Proteomes" id="UP000507470"/>
    </source>
</evidence>
<protein>
    <submittedName>
        <fullName evidence="1">Uncharacterized protein</fullName>
    </submittedName>
</protein>
<accession>A0A6J8A1M0</accession>
<gene>
    <name evidence="1" type="ORF">MCOR_2283</name>
</gene>
<dbReference type="OrthoDB" id="5973315at2759"/>
<dbReference type="EMBL" id="CACVKT020000481">
    <property type="protein sequence ID" value="CAC5359436.1"/>
    <property type="molecule type" value="Genomic_DNA"/>
</dbReference>
<dbReference type="AlphaFoldDB" id="A0A6J8A1M0"/>
<keyword evidence="2" id="KW-1185">Reference proteome</keyword>
<evidence type="ECO:0000313" key="1">
    <source>
        <dbReference type="EMBL" id="CAC5359436.1"/>
    </source>
</evidence>
<reference evidence="1 2" key="1">
    <citation type="submission" date="2020-06" db="EMBL/GenBank/DDBJ databases">
        <authorList>
            <person name="Li R."/>
            <person name="Bekaert M."/>
        </authorList>
    </citation>
    <scope>NUCLEOTIDE SEQUENCE [LARGE SCALE GENOMIC DNA]</scope>
    <source>
        <strain evidence="2">wild</strain>
    </source>
</reference>
<name>A0A6J8A1M0_MYTCO</name>